<dbReference type="AlphaFoldDB" id="A0AAJ0U4W0"/>
<dbReference type="InterPro" id="IPR033120">
    <property type="entry name" value="HOTDOG_ACOT"/>
</dbReference>
<protein>
    <recommendedName>
        <fullName evidence="5">HotDog ACOT-type domain-containing protein</fullName>
    </recommendedName>
</protein>
<name>A0AAJ0U4W0_9GAMM</name>
<dbReference type="GO" id="GO:0052816">
    <property type="term" value="F:long-chain fatty acyl-CoA hydrolase activity"/>
    <property type="evidence" value="ECO:0007669"/>
    <property type="project" value="TreeGrafter"/>
</dbReference>
<evidence type="ECO:0000256" key="1">
    <source>
        <dbReference type="ARBA" id="ARBA00010458"/>
    </source>
</evidence>
<dbReference type="InterPro" id="IPR040170">
    <property type="entry name" value="Cytosol_ACT"/>
</dbReference>
<sequence>MSDRPTDQPTVQPSDQPSDHPSPIDQPLTASPEKLHAWQLALRVFAAPADTNPYGDIFGGWLLSQADIAAATVAVARAQGRVATVAIQSFQFLAPVQVGDLVDLYARLQASGKRSVTVDVSIWARRASKPGQTREVAQGRLVFVAVDAEGKSRRLPPLADAPIDPLAEPL</sequence>
<evidence type="ECO:0000313" key="7">
    <source>
        <dbReference type="Proteomes" id="UP001296776"/>
    </source>
</evidence>
<keyword evidence="7" id="KW-1185">Reference proteome</keyword>
<reference evidence="6" key="2">
    <citation type="journal article" date="2020" name="Microorganisms">
        <title>Osmotic Adaptation and Compatible Solute Biosynthesis of Phototrophic Bacteria as Revealed from Genome Analyses.</title>
        <authorList>
            <person name="Imhoff J.F."/>
            <person name="Rahn T."/>
            <person name="Kunzel S."/>
            <person name="Keller A."/>
            <person name="Neulinger S.C."/>
        </authorList>
    </citation>
    <scope>NUCLEOTIDE SEQUENCE</scope>
    <source>
        <strain evidence="6">DSM 11080</strain>
    </source>
</reference>
<dbReference type="GO" id="GO:0006637">
    <property type="term" value="P:acyl-CoA metabolic process"/>
    <property type="evidence" value="ECO:0007669"/>
    <property type="project" value="TreeGrafter"/>
</dbReference>
<dbReference type="PANTHER" id="PTHR11049">
    <property type="entry name" value="ACYL COENZYME A THIOESTER HYDROLASE"/>
    <property type="match status" value="1"/>
</dbReference>
<feature type="domain" description="HotDog ACOT-type" evidence="5">
    <location>
        <begin position="36"/>
        <end position="149"/>
    </location>
</feature>
<dbReference type="SUPFAM" id="SSF54637">
    <property type="entry name" value="Thioesterase/thiol ester dehydrase-isomerase"/>
    <property type="match status" value="1"/>
</dbReference>
<dbReference type="GO" id="GO:0009062">
    <property type="term" value="P:fatty acid catabolic process"/>
    <property type="evidence" value="ECO:0007669"/>
    <property type="project" value="TreeGrafter"/>
</dbReference>
<evidence type="ECO:0000256" key="2">
    <source>
        <dbReference type="ARBA" id="ARBA00022801"/>
    </source>
</evidence>
<dbReference type="Proteomes" id="UP001296776">
    <property type="component" value="Unassembled WGS sequence"/>
</dbReference>
<accession>A0AAJ0U4W0</accession>
<evidence type="ECO:0000256" key="4">
    <source>
        <dbReference type="SAM" id="MobiDB-lite"/>
    </source>
</evidence>
<dbReference type="Pfam" id="PF03061">
    <property type="entry name" value="4HBT"/>
    <property type="match status" value="1"/>
</dbReference>
<dbReference type="InterPro" id="IPR029069">
    <property type="entry name" value="HotDog_dom_sf"/>
</dbReference>
<comment type="similarity">
    <text evidence="1">Belongs to the acyl coenzyme A hydrolase family.</text>
</comment>
<reference evidence="6" key="1">
    <citation type="submission" date="2017-08" db="EMBL/GenBank/DDBJ databases">
        <authorList>
            <person name="Imhoff J.F."/>
            <person name="Rahn T."/>
            <person name="Kuenzel S."/>
            <person name="Neulinger S.C."/>
        </authorList>
    </citation>
    <scope>NUCLEOTIDE SEQUENCE</scope>
    <source>
        <strain evidence="6">DSM 11080</strain>
    </source>
</reference>
<dbReference type="InterPro" id="IPR006683">
    <property type="entry name" value="Thioestr_dom"/>
</dbReference>
<feature type="region of interest" description="Disordered" evidence="4">
    <location>
        <begin position="1"/>
        <end position="29"/>
    </location>
</feature>
<keyword evidence="2 3" id="KW-0378">Hydrolase</keyword>
<evidence type="ECO:0000259" key="5">
    <source>
        <dbReference type="PROSITE" id="PS51770"/>
    </source>
</evidence>
<dbReference type="CDD" id="cd03442">
    <property type="entry name" value="BFIT_BACH"/>
    <property type="match status" value="1"/>
</dbReference>
<dbReference type="PROSITE" id="PS51770">
    <property type="entry name" value="HOTDOG_ACOT"/>
    <property type="match status" value="1"/>
</dbReference>
<evidence type="ECO:0000256" key="3">
    <source>
        <dbReference type="PROSITE-ProRule" id="PRU01106"/>
    </source>
</evidence>
<evidence type="ECO:0000313" key="6">
    <source>
        <dbReference type="EMBL" id="MBK1705338.1"/>
    </source>
</evidence>
<dbReference type="Gene3D" id="3.10.129.10">
    <property type="entry name" value="Hotdog Thioesterase"/>
    <property type="match status" value="1"/>
</dbReference>
<dbReference type="EMBL" id="NRSJ01000021">
    <property type="protein sequence ID" value="MBK1705338.1"/>
    <property type="molecule type" value="Genomic_DNA"/>
</dbReference>
<feature type="compositionally biased region" description="Low complexity" evidence="4">
    <location>
        <begin position="12"/>
        <end position="27"/>
    </location>
</feature>
<proteinExistence type="inferred from homology"/>
<gene>
    <name evidence="6" type="ORF">CKO40_12470</name>
</gene>
<dbReference type="RefSeq" id="WP_200346551.1">
    <property type="nucleotide sequence ID" value="NZ_NRSJ01000021.1"/>
</dbReference>
<organism evidence="6 7">
    <name type="scientific">Halochromatium glycolicum</name>
    <dbReference type="NCBI Taxonomy" id="85075"/>
    <lineage>
        <taxon>Bacteria</taxon>
        <taxon>Pseudomonadati</taxon>
        <taxon>Pseudomonadota</taxon>
        <taxon>Gammaproteobacteria</taxon>
        <taxon>Chromatiales</taxon>
        <taxon>Chromatiaceae</taxon>
        <taxon>Halochromatium</taxon>
    </lineage>
</organism>
<dbReference type="GO" id="GO:0005829">
    <property type="term" value="C:cytosol"/>
    <property type="evidence" value="ECO:0007669"/>
    <property type="project" value="TreeGrafter"/>
</dbReference>
<dbReference type="PANTHER" id="PTHR11049:SF5">
    <property type="entry name" value="ACYL-COA THIOESTER HYDROLASE YCIA"/>
    <property type="match status" value="1"/>
</dbReference>
<comment type="caution">
    <text evidence="6">The sequence shown here is derived from an EMBL/GenBank/DDBJ whole genome shotgun (WGS) entry which is preliminary data.</text>
</comment>